<name>A0A0A9FD20_ARUDO</name>
<dbReference type="EMBL" id="GBRH01187644">
    <property type="protein sequence ID" value="JAE10252.1"/>
    <property type="molecule type" value="Transcribed_RNA"/>
</dbReference>
<reference evidence="1" key="2">
    <citation type="journal article" date="2015" name="Data Brief">
        <title>Shoot transcriptome of the giant reed, Arundo donax.</title>
        <authorList>
            <person name="Barrero R.A."/>
            <person name="Guerrero F.D."/>
            <person name="Moolhuijzen P."/>
            <person name="Goolsby J.A."/>
            <person name="Tidwell J."/>
            <person name="Bellgard S.E."/>
            <person name="Bellgard M.I."/>
        </authorList>
    </citation>
    <scope>NUCLEOTIDE SEQUENCE</scope>
    <source>
        <tissue evidence="1">Shoot tissue taken approximately 20 cm above the soil surface</tissue>
    </source>
</reference>
<protein>
    <submittedName>
        <fullName evidence="1">Uncharacterized protein</fullName>
    </submittedName>
</protein>
<organism evidence="1">
    <name type="scientific">Arundo donax</name>
    <name type="common">Giant reed</name>
    <name type="synonym">Donax arundinaceus</name>
    <dbReference type="NCBI Taxonomy" id="35708"/>
    <lineage>
        <taxon>Eukaryota</taxon>
        <taxon>Viridiplantae</taxon>
        <taxon>Streptophyta</taxon>
        <taxon>Embryophyta</taxon>
        <taxon>Tracheophyta</taxon>
        <taxon>Spermatophyta</taxon>
        <taxon>Magnoliopsida</taxon>
        <taxon>Liliopsida</taxon>
        <taxon>Poales</taxon>
        <taxon>Poaceae</taxon>
        <taxon>PACMAD clade</taxon>
        <taxon>Arundinoideae</taxon>
        <taxon>Arundineae</taxon>
        <taxon>Arundo</taxon>
    </lineage>
</organism>
<evidence type="ECO:0000313" key="1">
    <source>
        <dbReference type="EMBL" id="JAE10252.1"/>
    </source>
</evidence>
<accession>A0A0A9FD20</accession>
<reference evidence="1" key="1">
    <citation type="submission" date="2014-09" db="EMBL/GenBank/DDBJ databases">
        <authorList>
            <person name="Magalhaes I.L.F."/>
            <person name="Oliveira U."/>
            <person name="Santos F.R."/>
            <person name="Vidigal T.H.D.A."/>
            <person name="Brescovit A.D."/>
            <person name="Santos A.J."/>
        </authorList>
    </citation>
    <scope>NUCLEOTIDE SEQUENCE</scope>
    <source>
        <tissue evidence="1">Shoot tissue taken approximately 20 cm above the soil surface</tissue>
    </source>
</reference>
<proteinExistence type="predicted"/>
<dbReference type="AlphaFoldDB" id="A0A0A9FD20"/>
<sequence>MSICSDSVSSSSDLVPLKQNKRRKILQHMVTNQSIKALNKKLYIGILI</sequence>